<evidence type="ECO:0000313" key="3">
    <source>
        <dbReference type="Proteomes" id="UP001054837"/>
    </source>
</evidence>
<name>A0AAV4W4F3_9ARAC</name>
<organism evidence="2 3">
    <name type="scientific">Caerostris darwini</name>
    <dbReference type="NCBI Taxonomy" id="1538125"/>
    <lineage>
        <taxon>Eukaryota</taxon>
        <taxon>Metazoa</taxon>
        <taxon>Ecdysozoa</taxon>
        <taxon>Arthropoda</taxon>
        <taxon>Chelicerata</taxon>
        <taxon>Arachnida</taxon>
        <taxon>Araneae</taxon>
        <taxon>Araneomorphae</taxon>
        <taxon>Entelegynae</taxon>
        <taxon>Araneoidea</taxon>
        <taxon>Araneidae</taxon>
        <taxon>Caerostris</taxon>
    </lineage>
</organism>
<reference evidence="2 3" key="1">
    <citation type="submission" date="2021-06" db="EMBL/GenBank/DDBJ databases">
        <title>Caerostris darwini draft genome.</title>
        <authorList>
            <person name="Kono N."/>
            <person name="Arakawa K."/>
        </authorList>
    </citation>
    <scope>NUCLEOTIDE SEQUENCE [LARGE SCALE GENOMIC DNA]</scope>
</reference>
<feature type="region of interest" description="Disordered" evidence="1">
    <location>
        <begin position="1"/>
        <end position="20"/>
    </location>
</feature>
<dbReference type="EMBL" id="BPLQ01014140">
    <property type="protein sequence ID" value="GIY77552.1"/>
    <property type="molecule type" value="Genomic_DNA"/>
</dbReference>
<evidence type="ECO:0000256" key="1">
    <source>
        <dbReference type="SAM" id="MobiDB-lite"/>
    </source>
</evidence>
<accession>A0AAV4W4F3</accession>
<proteinExistence type="predicted"/>
<sequence length="100" mass="11463">MLPFQDRSQEPKVVSITNSHAPNIPEPCPIQSYKQMHTKQNRFGHFLVVLLRNMLLYSKLSGESSMHRKTANSGCIFQNTPSICSMESFLHFPIHRLGFC</sequence>
<gene>
    <name evidence="2" type="ORF">CDAR_243931</name>
</gene>
<dbReference type="Proteomes" id="UP001054837">
    <property type="component" value="Unassembled WGS sequence"/>
</dbReference>
<dbReference type="AlphaFoldDB" id="A0AAV4W4F3"/>
<evidence type="ECO:0000313" key="2">
    <source>
        <dbReference type="EMBL" id="GIY77552.1"/>
    </source>
</evidence>
<protein>
    <submittedName>
        <fullName evidence="2">Uncharacterized protein</fullName>
    </submittedName>
</protein>
<comment type="caution">
    <text evidence="2">The sequence shown here is derived from an EMBL/GenBank/DDBJ whole genome shotgun (WGS) entry which is preliminary data.</text>
</comment>
<keyword evidence="3" id="KW-1185">Reference proteome</keyword>